<dbReference type="SUPFAM" id="SSF53850">
    <property type="entry name" value="Periplasmic binding protein-like II"/>
    <property type="match status" value="1"/>
</dbReference>
<evidence type="ECO:0000313" key="1">
    <source>
        <dbReference type="EMBL" id="HJA94654.1"/>
    </source>
</evidence>
<dbReference type="AlphaFoldDB" id="A0A9D2IAN7"/>
<sequence length="349" mass="38294">MKPKLIGILLLAAVVLAAGGYSLYRTQSRTTVLHGYLGGEKIGLFEDEEAAGIMRRKYHIQFDYSRAGSLDMVTADQTGMDYLFPSSQTALSYYEDVHGQPLQDEIIFNTPIVLYTHRIVLDALENEGVVTQSDGICYADMEKLTDLILSGTTWEELGLPELYGQVSVDTTDPTASNSGNMFAALLANVLNDGRTVDEVSVESVLPQLKQIFAGLGYMETSSSDLFNQFLRTGVGDKPIIAGYESQLLEFAVQNPEDYEEIKDDIVMIYPTPTVWSTHVYIVLDEAGRAGAQALLDDEIQQIAWEKHGFRTSVYEAAGESAVAGIAPEITSVIPVPEYPAMKKIIEALP</sequence>
<accession>A0A9D2IAN7</accession>
<dbReference type="Proteomes" id="UP000886858">
    <property type="component" value="Unassembled WGS sequence"/>
</dbReference>
<reference evidence="1" key="2">
    <citation type="submission" date="2021-04" db="EMBL/GenBank/DDBJ databases">
        <authorList>
            <person name="Gilroy R."/>
        </authorList>
    </citation>
    <scope>NUCLEOTIDE SEQUENCE</scope>
    <source>
        <strain evidence="1">CHK179-7159</strain>
    </source>
</reference>
<reference evidence="1" key="1">
    <citation type="journal article" date="2021" name="PeerJ">
        <title>Extensive microbial diversity within the chicken gut microbiome revealed by metagenomics and culture.</title>
        <authorList>
            <person name="Gilroy R."/>
            <person name="Ravi A."/>
            <person name="Getino M."/>
            <person name="Pursley I."/>
            <person name="Horton D.L."/>
            <person name="Alikhan N.F."/>
            <person name="Baker D."/>
            <person name="Gharbi K."/>
            <person name="Hall N."/>
            <person name="Watson M."/>
            <person name="Adriaenssens E.M."/>
            <person name="Foster-Nyarko E."/>
            <person name="Jarju S."/>
            <person name="Secka A."/>
            <person name="Antonio M."/>
            <person name="Oren A."/>
            <person name="Chaudhuri R.R."/>
            <person name="La Ragione R."/>
            <person name="Hildebrand F."/>
            <person name="Pallen M.J."/>
        </authorList>
    </citation>
    <scope>NUCLEOTIDE SEQUENCE</scope>
    <source>
        <strain evidence="1">CHK179-7159</strain>
    </source>
</reference>
<name>A0A9D2IAN7_9FIRM</name>
<gene>
    <name evidence="1" type="ORF">H9717_16330</name>
</gene>
<proteinExistence type="predicted"/>
<dbReference type="EMBL" id="DWYY01000193">
    <property type="protein sequence ID" value="HJA94654.1"/>
    <property type="molecule type" value="Genomic_DNA"/>
</dbReference>
<protein>
    <submittedName>
        <fullName evidence="1">Substrate-binding domain-containing protein</fullName>
    </submittedName>
</protein>
<evidence type="ECO:0000313" key="2">
    <source>
        <dbReference type="Proteomes" id="UP000886858"/>
    </source>
</evidence>
<organism evidence="1 2">
    <name type="scientific">Candidatus Eisenbergiella merdipullorum</name>
    <dbReference type="NCBI Taxonomy" id="2838553"/>
    <lineage>
        <taxon>Bacteria</taxon>
        <taxon>Bacillati</taxon>
        <taxon>Bacillota</taxon>
        <taxon>Clostridia</taxon>
        <taxon>Lachnospirales</taxon>
        <taxon>Lachnospiraceae</taxon>
        <taxon>Eisenbergiella</taxon>
    </lineage>
</organism>
<comment type="caution">
    <text evidence="1">The sequence shown here is derived from an EMBL/GenBank/DDBJ whole genome shotgun (WGS) entry which is preliminary data.</text>
</comment>